<name>A0AAV9UMI4_9PEZI</name>
<dbReference type="GO" id="GO:0005654">
    <property type="term" value="C:nucleoplasm"/>
    <property type="evidence" value="ECO:0007669"/>
    <property type="project" value="UniProtKB-ARBA"/>
</dbReference>
<keyword evidence="8" id="KW-1185">Reference proteome</keyword>
<feature type="compositionally biased region" description="Basic and acidic residues" evidence="6">
    <location>
        <begin position="554"/>
        <end position="565"/>
    </location>
</feature>
<keyword evidence="5" id="KW-0539">Nucleus</keyword>
<keyword evidence="2" id="KW-0678">Repressor</keyword>
<feature type="region of interest" description="Disordered" evidence="6">
    <location>
        <begin position="222"/>
        <end position="343"/>
    </location>
</feature>
<dbReference type="Proteomes" id="UP001373714">
    <property type="component" value="Unassembled WGS sequence"/>
</dbReference>
<dbReference type="PANTHER" id="PTHR21964">
    <property type="entry name" value="BREAST CANCER METASTASIS-SUPPRESSOR 1"/>
    <property type="match status" value="1"/>
</dbReference>
<organism evidence="7 8">
    <name type="scientific">Orbilia blumenaviensis</name>
    <dbReference type="NCBI Taxonomy" id="1796055"/>
    <lineage>
        <taxon>Eukaryota</taxon>
        <taxon>Fungi</taxon>
        <taxon>Dikarya</taxon>
        <taxon>Ascomycota</taxon>
        <taxon>Pezizomycotina</taxon>
        <taxon>Orbiliomycetes</taxon>
        <taxon>Orbiliales</taxon>
        <taxon>Orbiliaceae</taxon>
        <taxon>Orbilia</taxon>
    </lineage>
</organism>
<proteinExistence type="predicted"/>
<dbReference type="EMBL" id="JAVHNS010000009">
    <property type="protein sequence ID" value="KAK6343277.1"/>
    <property type="molecule type" value="Genomic_DNA"/>
</dbReference>
<evidence type="ECO:0000256" key="6">
    <source>
        <dbReference type="SAM" id="MobiDB-lite"/>
    </source>
</evidence>
<feature type="compositionally biased region" description="Polar residues" evidence="6">
    <location>
        <begin position="320"/>
        <end position="337"/>
    </location>
</feature>
<feature type="region of interest" description="Disordered" evidence="6">
    <location>
        <begin position="1"/>
        <end position="44"/>
    </location>
</feature>
<feature type="compositionally biased region" description="Basic residues" evidence="6">
    <location>
        <begin position="293"/>
        <end position="304"/>
    </location>
</feature>
<keyword evidence="3" id="KW-0805">Transcription regulation</keyword>
<dbReference type="SMART" id="SM01401">
    <property type="entry name" value="Sds3"/>
    <property type="match status" value="1"/>
</dbReference>
<evidence type="ECO:0000313" key="7">
    <source>
        <dbReference type="EMBL" id="KAK6343277.1"/>
    </source>
</evidence>
<feature type="region of interest" description="Disordered" evidence="6">
    <location>
        <begin position="383"/>
        <end position="464"/>
    </location>
</feature>
<dbReference type="AlphaFoldDB" id="A0AAV9UMI4"/>
<protein>
    <submittedName>
        <fullName evidence="7">Uncharacterized protein</fullName>
    </submittedName>
</protein>
<evidence type="ECO:0000256" key="5">
    <source>
        <dbReference type="ARBA" id="ARBA00023242"/>
    </source>
</evidence>
<evidence type="ECO:0000256" key="3">
    <source>
        <dbReference type="ARBA" id="ARBA00023015"/>
    </source>
</evidence>
<dbReference type="Pfam" id="PF08598">
    <property type="entry name" value="Sds3"/>
    <property type="match status" value="1"/>
</dbReference>
<accession>A0AAV9UMI4</accession>
<feature type="compositionally biased region" description="Basic and acidic residues" evidence="6">
    <location>
        <begin position="250"/>
        <end position="261"/>
    </location>
</feature>
<evidence type="ECO:0000256" key="4">
    <source>
        <dbReference type="ARBA" id="ARBA00023163"/>
    </source>
</evidence>
<comment type="caution">
    <text evidence="7">The sequence shown here is derived from an EMBL/GenBank/DDBJ whole genome shotgun (WGS) entry which is preliminary data.</text>
</comment>
<evidence type="ECO:0000256" key="1">
    <source>
        <dbReference type="ARBA" id="ARBA00004123"/>
    </source>
</evidence>
<feature type="compositionally biased region" description="Gly residues" evidence="6">
    <location>
        <begin position="278"/>
        <end position="292"/>
    </location>
</feature>
<feature type="compositionally biased region" description="Polar residues" evidence="6">
    <location>
        <begin position="384"/>
        <end position="404"/>
    </location>
</feature>
<evidence type="ECO:0000256" key="2">
    <source>
        <dbReference type="ARBA" id="ARBA00022491"/>
    </source>
</evidence>
<reference evidence="7 8" key="1">
    <citation type="submission" date="2019-10" db="EMBL/GenBank/DDBJ databases">
        <authorList>
            <person name="Palmer J.M."/>
        </authorList>
    </citation>
    <scope>NUCLEOTIDE SEQUENCE [LARGE SCALE GENOMIC DNA]</scope>
    <source>
        <strain evidence="7 8">TWF730</strain>
    </source>
</reference>
<feature type="compositionally biased region" description="Polar residues" evidence="6">
    <location>
        <begin position="267"/>
        <end position="277"/>
    </location>
</feature>
<keyword evidence="4" id="KW-0804">Transcription</keyword>
<sequence length="571" mass="61382">MASPSPIASPHLHHMQIDSPPALLHHGHPQAGQQGTSSLSKRDKRRTAIANALGELNNNFTLSKDDRYRTQLSILNAEMRAIAETNCHPDTNGILPDFGGEVDAAIDEVLKSSGVILPSTAEKAGRFYSRFIDKVNDSVEQRDVEMTELNMFHERREKTIKMHHELALYHAEQEYQHLVGNIRQRLLTRLQQNRKKLISDKDNLDSTEPSFAFLHPAHYTNLQHEKPPAGRLTDIYTSLDGAPTRKLRGRRGEDHNGDSKSGDLLTILQTLESSGGLPSNGGVHGAQSPGGLGKRKRQNHRKGAAARERETDDILFGSFNDISRPSTPRSSDATRPSRSGVHAGDFVKPLYTLEKLFSDKELAAATQAAQLATVKHYMVKFASDNGNEGQDTQANGQGSDTPANGENGAMEEDGPNAHSVGPTTRNVTSAAAASQGHNMTPVIPPSFLTKSMTAPPPASLKPEDSAGDLAEIRRLANGGAPSSYIAVNGTVGRSGTPNVRSLSGLGGAAMSRTENLSTMSSRRGGLGKEKDDDDSASASGKKSNLGLGITSAGLERKASGDGSERKKQRRN</sequence>
<feature type="compositionally biased region" description="Polar residues" evidence="6">
    <location>
        <begin position="421"/>
        <end position="438"/>
    </location>
</feature>
<comment type="subcellular location">
    <subcellularLocation>
        <location evidence="1">Nucleus</location>
    </subcellularLocation>
</comment>
<dbReference type="InterPro" id="IPR013907">
    <property type="entry name" value="Sds3"/>
</dbReference>
<feature type="compositionally biased region" description="Polar residues" evidence="6">
    <location>
        <begin position="491"/>
        <end position="501"/>
    </location>
</feature>
<dbReference type="GO" id="GO:0010468">
    <property type="term" value="P:regulation of gene expression"/>
    <property type="evidence" value="ECO:0007669"/>
    <property type="project" value="UniProtKB-ARBA"/>
</dbReference>
<evidence type="ECO:0000313" key="8">
    <source>
        <dbReference type="Proteomes" id="UP001373714"/>
    </source>
</evidence>
<feature type="region of interest" description="Disordered" evidence="6">
    <location>
        <begin position="491"/>
        <end position="571"/>
    </location>
</feature>
<gene>
    <name evidence="7" type="ORF">TWF730_010873</name>
</gene>
<feature type="compositionally biased region" description="Polar residues" evidence="6">
    <location>
        <begin position="512"/>
        <end position="521"/>
    </location>
</feature>